<gene>
    <name evidence="2" type="ORF">Agub_g5154</name>
</gene>
<feature type="region of interest" description="Disordered" evidence="1">
    <location>
        <begin position="1"/>
        <end position="66"/>
    </location>
</feature>
<feature type="compositionally biased region" description="Polar residues" evidence="1">
    <location>
        <begin position="35"/>
        <end position="44"/>
    </location>
</feature>
<comment type="caution">
    <text evidence="2">The sequence shown here is derived from an EMBL/GenBank/DDBJ whole genome shotgun (WGS) entry which is preliminary data.</text>
</comment>
<dbReference type="AlphaFoldDB" id="A0AAD3DLV3"/>
<sequence>GAEDGGKIGCSSSGSGGGGESVDGDIHSIGEESVVGNTATTASVLGSFAGDGQRGDENGAGASAVRLREGVANEGVHVEPSAAAGRVADVAAAGGAADVAAVVAPRKRGRPRRQVAATPR</sequence>
<keyword evidence="3" id="KW-1185">Reference proteome</keyword>
<proteinExistence type="predicted"/>
<organism evidence="2 3">
    <name type="scientific">Astrephomene gubernaculifera</name>
    <dbReference type="NCBI Taxonomy" id="47775"/>
    <lineage>
        <taxon>Eukaryota</taxon>
        <taxon>Viridiplantae</taxon>
        <taxon>Chlorophyta</taxon>
        <taxon>core chlorophytes</taxon>
        <taxon>Chlorophyceae</taxon>
        <taxon>CS clade</taxon>
        <taxon>Chlamydomonadales</taxon>
        <taxon>Astrephomenaceae</taxon>
        <taxon>Astrephomene</taxon>
    </lineage>
</organism>
<protein>
    <submittedName>
        <fullName evidence="2">Uncharacterized protein</fullName>
    </submittedName>
</protein>
<evidence type="ECO:0000313" key="2">
    <source>
        <dbReference type="EMBL" id="GFR44008.1"/>
    </source>
</evidence>
<dbReference type="EMBL" id="BMAR01000006">
    <property type="protein sequence ID" value="GFR44008.1"/>
    <property type="molecule type" value="Genomic_DNA"/>
</dbReference>
<feature type="non-terminal residue" evidence="2">
    <location>
        <position position="1"/>
    </location>
</feature>
<evidence type="ECO:0000256" key="1">
    <source>
        <dbReference type="SAM" id="MobiDB-lite"/>
    </source>
</evidence>
<reference evidence="2 3" key="1">
    <citation type="journal article" date="2021" name="Sci. Rep.">
        <title>Genome sequencing of the multicellular alga Astrephomene provides insights into convergent evolution of germ-soma differentiation.</title>
        <authorList>
            <person name="Yamashita S."/>
            <person name="Yamamoto K."/>
            <person name="Matsuzaki R."/>
            <person name="Suzuki S."/>
            <person name="Yamaguchi H."/>
            <person name="Hirooka S."/>
            <person name="Minakuchi Y."/>
            <person name="Miyagishima S."/>
            <person name="Kawachi M."/>
            <person name="Toyoda A."/>
            <person name="Nozaki H."/>
        </authorList>
    </citation>
    <scope>NUCLEOTIDE SEQUENCE [LARGE SCALE GENOMIC DNA]</scope>
    <source>
        <strain evidence="2 3">NIES-4017</strain>
    </source>
</reference>
<name>A0AAD3DLV3_9CHLO</name>
<dbReference type="Proteomes" id="UP001054857">
    <property type="component" value="Unassembled WGS sequence"/>
</dbReference>
<accession>A0AAD3DLV3</accession>
<evidence type="ECO:0000313" key="3">
    <source>
        <dbReference type="Proteomes" id="UP001054857"/>
    </source>
</evidence>